<dbReference type="RefSeq" id="WP_118928400.1">
    <property type="nucleotide sequence ID" value="NZ_QXGH01000038.1"/>
</dbReference>
<organism evidence="7 8">
    <name type="scientific">Nocardioides immobilis</name>
    <dbReference type="NCBI Taxonomy" id="2049295"/>
    <lineage>
        <taxon>Bacteria</taxon>
        <taxon>Bacillati</taxon>
        <taxon>Actinomycetota</taxon>
        <taxon>Actinomycetes</taxon>
        <taxon>Propionibacteriales</taxon>
        <taxon>Nocardioidaceae</taxon>
        <taxon>Nocardioides</taxon>
    </lineage>
</organism>
<comment type="caution">
    <text evidence="7">The sequence shown here is derived from an EMBL/GenBank/DDBJ whole genome shotgun (WGS) entry which is preliminary data.</text>
</comment>
<dbReference type="Pfam" id="PF13193">
    <property type="entry name" value="AMP-binding_C"/>
    <property type="match status" value="1"/>
</dbReference>
<keyword evidence="4" id="KW-0067">ATP-binding</keyword>
<feature type="domain" description="AMP-binding enzyme C-terminal" evidence="6">
    <location>
        <begin position="441"/>
        <end position="517"/>
    </location>
</feature>
<dbReference type="GO" id="GO:0016405">
    <property type="term" value="F:CoA-ligase activity"/>
    <property type="evidence" value="ECO:0007669"/>
    <property type="project" value="TreeGrafter"/>
</dbReference>
<dbReference type="GO" id="GO:0005524">
    <property type="term" value="F:ATP binding"/>
    <property type="evidence" value="ECO:0007669"/>
    <property type="project" value="UniProtKB-KW"/>
</dbReference>
<dbReference type="SUPFAM" id="SSF56801">
    <property type="entry name" value="Acetyl-CoA synthetase-like"/>
    <property type="match status" value="1"/>
</dbReference>
<dbReference type="InterPro" id="IPR045851">
    <property type="entry name" value="AMP-bd_C_sf"/>
</dbReference>
<keyword evidence="2 7" id="KW-0436">Ligase</keyword>
<evidence type="ECO:0000256" key="2">
    <source>
        <dbReference type="ARBA" id="ARBA00022598"/>
    </source>
</evidence>
<accession>A0A417XTW9</accession>
<dbReference type="InterPro" id="IPR020845">
    <property type="entry name" value="AMP-binding_CS"/>
</dbReference>
<dbReference type="PANTHER" id="PTHR24096">
    <property type="entry name" value="LONG-CHAIN-FATTY-ACID--COA LIGASE"/>
    <property type="match status" value="1"/>
</dbReference>
<evidence type="ECO:0000259" key="5">
    <source>
        <dbReference type="Pfam" id="PF00501"/>
    </source>
</evidence>
<evidence type="ECO:0000256" key="1">
    <source>
        <dbReference type="ARBA" id="ARBA00006432"/>
    </source>
</evidence>
<keyword evidence="3" id="KW-0547">Nucleotide-binding</keyword>
<evidence type="ECO:0000256" key="3">
    <source>
        <dbReference type="ARBA" id="ARBA00022741"/>
    </source>
</evidence>
<evidence type="ECO:0000313" key="8">
    <source>
        <dbReference type="Proteomes" id="UP000283644"/>
    </source>
</evidence>
<reference evidence="7 8" key="1">
    <citation type="submission" date="2018-09" db="EMBL/GenBank/DDBJ databases">
        <title>Genome sequencing of Nocardioides immobilis CCTCC AB 2017083 for comparison to Nocardioides silvaticus.</title>
        <authorList>
            <person name="Li C."/>
            <person name="Wang G."/>
        </authorList>
    </citation>
    <scope>NUCLEOTIDE SEQUENCE [LARGE SCALE GENOMIC DNA]</scope>
    <source>
        <strain evidence="7 8">CCTCC AB 2017083</strain>
    </source>
</reference>
<evidence type="ECO:0000256" key="4">
    <source>
        <dbReference type="ARBA" id="ARBA00022840"/>
    </source>
</evidence>
<dbReference type="InterPro" id="IPR025110">
    <property type="entry name" value="AMP-bd_C"/>
</dbReference>
<dbReference type="Proteomes" id="UP000283644">
    <property type="component" value="Unassembled WGS sequence"/>
</dbReference>
<dbReference type="Pfam" id="PF00501">
    <property type="entry name" value="AMP-binding"/>
    <property type="match status" value="1"/>
</dbReference>
<keyword evidence="8" id="KW-1185">Reference proteome</keyword>
<dbReference type="InterPro" id="IPR042099">
    <property type="entry name" value="ANL_N_sf"/>
</dbReference>
<sequence>MILRSPYPDVETPRTSLPDLLFGGLTPADSAKTALIDAATGHRRTYGELVSAVDSVATALVARGIRPGEVAALVAPNSADYPVVFHGVLRAGGVLTPANPLYSAGELAHQFRDSRARFVFVAPMGLAAVRAAVTEPDVRVEEIIVLGPADLHGGPVPETAYDDLLATPRTAELPVLSADDLAVLPYSSGTTGVPKGVMLTHGNLGANLLQMQPLAPPSDHSNLMAVIPFFHIAGLNGIMNLGLYERGTLVTLPRFQLAAFLGAIEQFRITYTVIVPPIAVALMNSPLVDSHDLGSLELVDCVAAPLDTSLAEQLQERLGATVIQGYGLTESSPCTHGIPVERPDIDRGTIGVLMPSVEARIVDPETGNDVAPGERGELWCRGPNIMRGYLNNPIATANAVDQDGFLHTGDIVTVDADGVFRVVDRLKELIKYKGYQVAPAELEAVLLVHPGIADVAVIGVSDAESGESPKAFVVRHDSHPDLDADGVKQFVAARVAHYKKIRHVEFVEQIPKSAAGKILRKELRSREAASLQPTKELT</sequence>
<name>A0A417XTW9_9ACTN</name>
<evidence type="ECO:0000259" key="6">
    <source>
        <dbReference type="Pfam" id="PF13193"/>
    </source>
</evidence>
<dbReference type="Gene3D" id="3.40.50.12780">
    <property type="entry name" value="N-terminal domain of ligase-like"/>
    <property type="match status" value="1"/>
</dbReference>
<comment type="similarity">
    <text evidence="1">Belongs to the ATP-dependent AMP-binding enzyme family.</text>
</comment>
<proteinExistence type="inferred from homology"/>
<dbReference type="Gene3D" id="3.30.300.30">
    <property type="match status" value="1"/>
</dbReference>
<feature type="domain" description="AMP-dependent synthetase/ligase" evidence="5">
    <location>
        <begin position="31"/>
        <end position="390"/>
    </location>
</feature>
<dbReference type="PROSITE" id="PS00455">
    <property type="entry name" value="AMP_BINDING"/>
    <property type="match status" value="1"/>
</dbReference>
<dbReference type="InterPro" id="IPR000873">
    <property type="entry name" value="AMP-dep_synth/lig_dom"/>
</dbReference>
<dbReference type="PANTHER" id="PTHR24096:SF149">
    <property type="entry name" value="AMP-BINDING DOMAIN-CONTAINING PROTEIN-RELATED"/>
    <property type="match status" value="1"/>
</dbReference>
<evidence type="ECO:0000313" key="7">
    <source>
        <dbReference type="EMBL" id="RHW23902.1"/>
    </source>
</evidence>
<dbReference type="EMBL" id="QXGH01000038">
    <property type="protein sequence ID" value="RHW23902.1"/>
    <property type="molecule type" value="Genomic_DNA"/>
</dbReference>
<dbReference type="FunFam" id="3.40.50.12780:FF:000003">
    <property type="entry name" value="Long-chain-fatty-acid--CoA ligase FadD"/>
    <property type="match status" value="1"/>
</dbReference>
<dbReference type="FunFam" id="3.30.300.30:FF:000007">
    <property type="entry name" value="4-coumarate--CoA ligase 2"/>
    <property type="match status" value="1"/>
</dbReference>
<dbReference type="OrthoDB" id="9803968at2"/>
<protein>
    <submittedName>
        <fullName evidence="7">4-coumarate--CoA ligase family protein</fullName>
    </submittedName>
</protein>
<gene>
    <name evidence="7" type="ORF">D0Z08_27010</name>
</gene>
<dbReference type="AlphaFoldDB" id="A0A417XTW9"/>